<protein>
    <submittedName>
        <fullName evidence="2">Uncharacterized protein</fullName>
    </submittedName>
</protein>
<evidence type="ECO:0000313" key="2">
    <source>
        <dbReference type="EMBL" id="OYD14747.1"/>
    </source>
</evidence>
<evidence type="ECO:0000313" key="3">
    <source>
        <dbReference type="Proteomes" id="UP000215559"/>
    </source>
</evidence>
<dbReference type="AlphaFoldDB" id="A0A235BSN8"/>
<feature type="transmembrane region" description="Helical" evidence="1">
    <location>
        <begin position="43"/>
        <end position="62"/>
    </location>
</feature>
<gene>
    <name evidence="2" type="ORF">CH330_07775</name>
</gene>
<sequence length="99" mass="11210">MQEPETTDNLPRRGNIFSFIVKLVLMAAVAVAALVFKVKDLRGLLLLVWAVLMMGLFLFGRNVKEVEKGRGRWPRIKTPEDILWLVAIILGFVLLFTGK</sequence>
<proteinExistence type="predicted"/>
<evidence type="ECO:0000256" key="1">
    <source>
        <dbReference type="SAM" id="Phobius"/>
    </source>
</evidence>
<comment type="caution">
    <text evidence="2">The sequence shown here is derived from an EMBL/GenBank/DDBJ whole genome shotgun (WGS) entry which is preliminary data.</text>
</comment>
<reference evidence="2 3" key="1">
    <citation type="submission" date="2017-07" db="EMBL/GenBank/DDBJ databases">
        <title>Recovery of genomes from metagenomes via a dereplication, aggregation, and scoring strategy.</title>
        <authorList>
            <person name="Sieber C.M."/>
            <person name="Probst A.J."/>
            <person name="Sharrar A."/>
            <person name="Thomas B.C."/>
            <person name="Hess M."/>
            <person name="Tringe S.G."/>
            <person name="Banfield J.F."/>
        </authorList>
    </citation>
    <scope>NUCLEOTIDE SEQUENCE [LARGE SCALE GENOMIC DNA]</scope>
    <source>
        <strain evidence="2">JGI_Cruoil_03_51_56</strain>
    </source>
</reference>
<organism evidence="2 3">
    <name type="scientific">candidate division WOR-3 bacterium JGI_Cruoil_03_51_56</name>
    <dbReference type="NCBI Taxonomy" id="1973747"/>
    <lineage>
        <taxon>Bacteria</taxon>
        <taxon>Bacteria division WOR-3</taxon>
    </lineage>
</organism>
<keyword evidence="1" id="KW-0472">Membrane</keyword>
<name>A0A235BSN8_UNCW3</name>
<feature type="transmembrane region" description="Helical" evidence="1">
    <location>
        <begin position="16"/>
        <end position="36"/>
    </location>
</feature>
<dbReference type="EMBL" id="NOZP01000139">
    <property type="protein sequence ID" value="OYD14747.1"/>
    <property type="molecule type" value="Genomic_DNA"/>
</dbReference>
<keyword evidence="1" id="KW-0812">Transmembrane</keyword>
<feature type="transmembrane region" description="Helical" evidence="1">
    <location>
        <begin position="82"/>
        <end position="98"/>
    </location>
</feature>
<keyword evidence="1" id="KW-1133">Transmembrane helix</keyword>
<dbReference type="Proteomes" id="UP000215559">
    <property type="component" value="Unassembled WGS sequence"/>
</dbReference>
<accession>A0A235BSN8</accession>